<feature type="short sequence motif" description="Q motif" evidence="6">
    <location>
        <begin position="2"/>
        <end position="30"/>
    </location>
</feature>
<dbReference type="InterPro" id="IPR027417">
    <property type="entry name" value="P-loop_NTPase"/>
</dbReference>
<keyword evidence="12" id="KW-1185">Reference proteome</keyword>
<accession>A0ABZ1CA57</accession>
<dbReference type="PANTHER" id="PTHR47959">
    <property type="entry name" value="ATP-DEPENDENT RNA HELICASE RHLE-RELATED"/>
    <property type="match status" value="1"/>
</dbReference>
<feature type="domain" description="DEAD-box RNA helicase Q" evidence="10">
    <location>
        <begin position="2"/>
        <end position="30"/>
    </location>
</feature>
<evidence type="ECO:0000256" key="7">
    <source>
        <dbReference type="SAM" id="MobiDB-lite"/>
    </source>
</evidence>
<dbReference type="RefSeq" id="WP_221030362.1">
    <property type="nucleotide sequence ID" value="NZ_CP139781.1"/>
</dbReference>
<evidence type="ECO:0000313" key="12">
    <source>
        <dbReference type="Proteomes" id="UP000738431"/>
    </source>
</evidence>
<dbReference type="SUPFAM" id="SSF52540">
    <property type="entry name" value="P-loop containing nucleoside triphosphate hydrolases"/>
    <property type="match status" value="2"/>
</dbReference>
<evidence type="ECO:0000256" key="3">
    <source>
        <dbReference type="ARBA" id="ARBA00022806"/>
    </source>
</evidence>
<dbReference type="SMART" id="SM00487">
    <property type="entry name" value="DEXDc"/>
    <property type="match status" value="1"/>
</dbReference>
<dbReference type="InterPro" id="IPR050079">
    <property type="entry name" value="DEAD_box_RNA_helicase"/>
</dbReference>
<evidence type="ECO:0000256" key="1">
    <source>
        <dbReference type="ARBA" id="ARBA00022741"/>
    </source>
</evidence>
<dbReference type="InterPro" id="IPR014014">
    <property type="entry name" value="RNA_helicase_DEAD_Q_motif"/>
</dbReference>
<dbReference type="InterPro" id="IPR001650">
    <property type="entry name" value="Helicase_C-like"/>
</dbReference>
<dbReference type="Pfam" id="PF00271">
    <property type="entry name" value="Helicase_C"/>
    <property type="match status" value="1"/>
</dbReference>
<gene>
    <name evidence="11" type="ORF">K1X11_021885</name>
</gene>
<reference evidence="11 12" key="2">
    <citation type="submission" date="2023-12" db="EMBL/GenBank/DDBJ databases">
        <title>Description of an unclassified Opitutus bacterium of Verrucomicrobiota.</title>
        <authorList>
            <person name="Zhang D.-F."/>
        </authorList>
    </citation>
    <scope>NUCLEOTIDE SEQUENCE [LARGE SCALE GENOMIC DNA]</scope>
    <source>
        <strain evidence="11 12">WL0086</strain>
    </source>
</reference>
<protein>
    <submittedName>
        <fullName evidence="11">DEAD/DEAH box helicase</fullName>
        <ecNumber evidence="11">3.6.4.-</ecNumber>
    </submittedName>
</protein>
<proteinExistence type="inferred from homology"/>
<feature type="compositionally biased region" description="Pro residues" evidence="7">
    <location>
        <begin position="401"/>
        <end position="415"/>
    </location>
</feature>
<evidence type="ECO:0000256" key="2">
    <source>
        <dbReference type="ARBA" id="ARBA00022801"/>
    </source>
</evidence>
<keyword evidence="1" id="KW-0547">Nucleotide-binding</keyword>
<dbReference type="InterPro" id="IPR014001">
    <property type="entry name" value="Helicase_ATP-bd"/>
</dbReference>
<feature type="region of interest" description="Disordered" evidence="7">
    <location>
        <begin position="371"/>
        <end position="430"/>
    </location>
</feature>
<dbReference type="PANTHER" id="PTHR47959:SF13">
    <property type="entry name" value="ATP-DEPENDENT RNA HELICASE RHLE"/>
    <property type="match status" value="1"/>
</dbReference>
<dbReference type="Pfam" id="PF00270">
    <property type="entry name" value="DEAD"/>
    <property type="match status" value="1"/>
</dbReference>
<evidence type="ECO:0000256" key="6">
    <source>
        <dbReference type="PROSITE-ProRule" id="PRU00552"/>
    </source>
</evidence>
<dbReference type="CDD" id="cd00268">
    <property type="entry name" value="DEADc"/>
    <property type="match status" value="1"/>
</dbReference>
<name>A0ABZ1CA57_9BACT</name>
<dbReference type="InterPro" id="IPR011545">
    <property type="entry name" value="DEAD/DEAH_box_helicase_dom"/>
</dbReference>
<feature type="domain" description="Helicase C-terminal" evidence="9">
    <location>
        <begin position="232"/>
        <end position="376"/>
    </location>
</feature>
<dbReference type="Gene3D" id="3.40.50.300">
    <property type="entry name" value="P-loop containing nucleotide triphosphate hydrolases"/>
    <property type="match status" value="2"/>
</dbReference>
<dbReference type="Proteomes" id="UP000738431">
    <property type="component" value="Chromosome"/>
</dbReference>
<comment type="similarity">
    <text evidence="5">Belongs to the DEAD box helicase family.</text>
</comment>
<keyword evidence="4" id="KW-0067">ATP-binding</keyword>
<evidence type="ECO:0000259" key="8">
    <source>
        <dbReference type="PROSITE" id="PS51192"/>
    </source>
</evidence>
<dbReference type="PROSITE" id="PS51195">
    <property type="entry name" value="Q_MOTIF"/>
    <property type="match status" value="1"/>
</dbReference>
<dbReference type="EMBL" id="CP139781">
    <property type="protein sequence ID" value="WRQ87474.1"/>
    <property type="molecule type" value="Genomic_DNA"/>
</dbReference>
<feature type="compositionally biased region" description="Basic residues" evidence="7">
    <location>
        <begin position="416"/>
        <end position="430"/>
    </location>
</feature>
<sequence length="430" mass="46985">MSAFQDLGLNPDLLAAVERAGYTTPTPVQARAIPVVLEGRNLVASAQTGTGKTAAFVLPILQRLRRHRPGAAPRALILEPTRELAVQVEEVIQDLGRDHDLTATVLHGGVGLGRQRDALAAGSDIVISTTGRLLDLLERKLIDLSGIEVLVLDEVDRMLDMGFIPDIKTIVPHCPRRRQTLFFSATLPKAIERVAKFAVHNPARIVVGRDQVVTNTVSHSLFPVLPDQKFDLLLALLGRIDYESALIFTRTKQGANEVVRQLKATKLKVTVLHSDRSQGQRNTSLRGFKDGTYPLLVATDIAARGLDISGVSHVINYDVPNNSQDYVHRIGRTGRAMNEGDAFTLATPADRGAVHEIERFIGERIQQISLPGFTYQGGGPPRVDTRVPVRKPSRKPAPKKAAPPAPRKGKAPPPKPKAKGRTAKPTRRRR</sequence>
<dbReference type="SMART" id="SM00490">
    <property type="entry name" value="HELICc"/>
    <property type="match status" value="1"/>
</dbReference>
<dbReference type="EC" id="3.6.4.-" evidence="11"/>
<dbReference type="InterPro" id="IPR044742">
    <property type="entry name" value="DEAD/DEAH_RhlB"/>
</dbReference>
<dbReference type="PROSITE" id="PS51192">
    <property type="entry name" value="HELICASE_ATP_BIND_1"/>
    <property type="match status" value="1"/>
</dbReference>
<feature type="domain" description="Helicase ATP-binding" evidence="8">
    <location>
        <begin position="33"/>
        <end position="205"/>
    </location>
</feature>
<dbReference type="GO" id="GO:0004386">
    <property type="term" value="F:helicase activity"/>
    <property type="evidence" value="ECO:0007669"/>
    <property type="project" value="UniProtKB-KW"/>
</dbReference>
<organism evidence="11 12">
    <name type="scientific">Actomonas aquatica</name>
    <dbReference type="NCBI Taxonomy" id="2866162"/>
    <lineage>
        <taxon>Bacteria</taxon>
        <taxon>Pseudomonadati</taxon>
        <taxon>Verrucomicrobiota</taxon>
        <taxon>Opitutia</taxon>
        <taxon>Opitutales</taxon>
        <taxon>Opitutaceae</taxon>
        <taxon>Actomonas</taxon>
    </lineage>
</organism>
<dbReference type="PROSITE" id="PS51194">
    <property type="entry name" value="HELICASE_CTER"/>
    <property type="match status" value="1"/>
</dbReference>
<dbReference type="CDD" id="cd18787">
    <property type="entry name" value="SF2_C_DEAD"/>
    <property type="match status" value="1"/>
</dbReference>
<dbReference type="GO" id="GO:0016787">
    <property type="term" value="F:hydrolase activity"/>
    <property type="evidence" value="ECO:0007669"/>
    <property type="project" value="UniProtKB-KW"/>
</dbReference>
<reference evidence="11 12" key="1">
    <citation type="submission" date="2021-08" db="EMBL/GenBank/DDBJ databases">
        <authorList>
            <person name="Zhang D."/>
            <person name="Zhang A."/>
            <person name="Wang L."/>
        </authorList>
    </citation>
    <scope>NUCLEOTIDE SEQUENCE [LARGE SCALE GENOMIC DNA]</scope>
    <source>
        <strain evidence="11 12">WL0086</strain>
    </source>
</reference>
<evidence type="ECO:0000259" key="10">
    <source>
        <dbReference type="PROSITE" id="PS51195"/>
    </source>
</evidence>
<evidence type="ECO:0000256" key="4">
    <source>
        <dbReference type="ARBA" id="ARBA00022840"/>
    </source>
</evidence>
<keyword evidence="3 11" id="KW-0347">Helicase</keyword>
<feature type="compositionally biased region" description="Basic residues" evidence="7">
    <location>
        <begin position="388"/>
        <end position="398"/>
    </location>
</feature>
<keyword evidence="2 11" id="KW-0378">Hydrolase</keyword>
<evidence type="ECO:0000259" key="9">
    <source>
        <dbReference type="PROSITE" id="PS51194"/>
    </source>
</evidence>
<evidence type="ECO:0000256" key="5">
    <source>
        <dbReference type="ARBA" id="ARBA00038437"/>
    </source>
</evidence>
<evidence type="ECO:0000313" key="11">
    <source>
        <dbReference type="EMBL" id="WRQ87474.1"/>
    </source>
</evidence>